<dbReference type="AlphaFoldDB" id="A0A929N2D2"/>
<sequence length="369" mass="38823">VLLGVENGTFTAKGFDVAGDQPEQKWAQPVQGGEKALSSYEDPTVRWIGKDHVLVEMGRASVPVLIAAKDGEQTPLTWYDASDENSAVVDAPQGPGEVVSVQCSVSEGDKWKSSTETHPTCTLYSKTGEQTTAKIAEGATSKFWILSLRDKALYPLQTDVEPSRTAGWLASVIVGDKDPLEGKGFAKDTSTFDYYDVQGQLKGTVDVGTGMPMPCGNGTRSSNNFSKLFYDALEGKLTDTVLVLEYSDSLRFTGMHIGADTTNRFGEDMQKLANLGSRANASQTGCVASGDGKALAIVALGVEVEAGILVPVLAGGGITAIIDPAAHTLKPVSEIPGVSAPPASYALLARSDLIVTVDDSTVTAFKPAK</sequence>
<evidence type="ECO:0000313" key="1">
    <source>
        <dbReference type="EMBL" id="MBF0940868.1"/>
    </source>
</evidence>
<organism evidence="1 2">
    <name type="scientific">Schaalia georgiae</name>
    <dbReference type="NCBI Taxonomy" id="52768"/>
    <lineage>
        <taxon>Bacteria</taxon>
        <taxon>Bacillati</taxon>
        <taxon>Actinomycetota</taxon>
        <taxon>Actinomycetes</taxon>
        <taxon>Actinomycetales</taxon>
        <taxon>Actinomycetaceae</taxon>
        <taxon>Schaalia</taxon>
    </lineage>
</organism>
<proteinExistence type="predicted"/>
<gene>
    <name evidence="1" type="ORF">HXK03_08365</name>
</gene>
<evidence type="ECO:0000313" key="2">
    <source>
        <dbReference type="Proteomes" id="UP000718630"/>
    </source>
</evidence>
<protein>
    <submittedName>
        <fullName evidence="1">Uncharacterized protein</fullName>
    </submittedName>
</protein>
<dbReference type="Proteomes" id="UP000718630">
    <property type="component" value="Unassembled WGS sequence"/>
</dbReference>
<accession>A0A929N2D2</accession>
<feature type="non-terminal residue" evidence="1">
    <location>
        <position position="1"/>
    </location>
</feature>
<reference evidence="1" key="1">
    <citation type="submission" date="2020-04" db="EMBL/GenBank/DDBJ databases">
        <title>Deep metagenomics examines the oral microbiome during advanced dental caries in children, revealing novel taxa and co-occurrences with host molecules.</title>
        <authorList>
            <person name="Baker J.L."/>
            <person name="Morton J.T."/>
            <person name="Dinis M."/>
            <person name="Alvarez R."/>
            <person name="Tran N.C."/>
            <person name="Knight R."/>
            <person name="Edlund A."/>
        </authorList>
    </citation>
    <scope>NUCLEOTIDE SEQUENCE</scope>
    <source>
        <strain evidence="1">JCVI_32_bin.64</strain>
    </source>
</reference>
<name>A0A929N2D2_9ACTO</name>
<comment type="caution">
    <text evidence="1">The sequence shown here is derived from an EMBL/GenBank/DDBJ whole genome shotgun (WGS) entry which is preliminary data.</text>
</comment>
<dbReference type="EMBL" id="JABZFZ010000539">
    <property type="protein sequence ID" value="MBF0940868.1"/>
    <property type="molecule type" value="Genomic_DNA"/>
</dbReference>